<dbReference type="AlphaFoldDB" id="A0A835SY57"/>
<name>A0A835SY57_9CHLO</name>
<protein>
    <submittedName>
        <fullName evidence="2">Uncharacterized protein</fullName>
    </submittedName>
</protein>
<comment type="caution">
    <text evidence="2">The sequence shown here is derived from an EMBL/GenBank/DDBJ whole genome shotgun (WGS) entry which is preliminary data.</text>
</comment>
<reference evidence="2" key="1">
    <citation type="journal article" date="2020" name="bioRxiv">
        <title>Comparative genomics of Chlamydomonas.</title>
        <authorList>
            <person name="Craig R.J."/>
            <person name="Hasan A.R."/>
            <person name="Ness R.W."/>
            <person name="Keightley P.D."/>
        </authorList>
    </citation>
    <scope>NUCLEOTIDE SEQUENCE</scope>
    <source>
        <strain evidence="2">CCAP 11/173</strain>
    </source>
</reference>
<evidence type="ECO:0000256" key="1">
    <source>
        <dbReference type="SAM" id="MobiDB-lite"/>
    </source>
</evidence>
<accession>A0A835SY57</accession>
<organism evidence="2 3">
    <name type="scientific">Chlamydomonas schloesseri</name>
    <dbReference type="NCBI Taxonomy" id="2026947"/>
    <lineage>
        <taxon>Eukaryota</taxon>
        <taxon>Viridiplantae</taxon>
        <taxon>Chlorophyta</taxon>
        <taxon>core chlorophytes</taxon>
        <taxon>Chlorophyceae</taxon>
        <taxon>CS clade</taxon>
        <taxon>Chlamydomonadales</taxon>
        <taxon>Chlamydomonadaceae</taxon>
        <taxon>Chlamydomonas</taxon>
    </lineage>
</organism>
<evidence type="ECO:0000313" key="2">
    <source>
        <dbReference type="EMBL" id="KAG2430399.1"/>
    </source>
</evidence>
<keyword evidence="3" id="KW-1185">Reference proteome</keyword>
<proteinExistence type="predicted"/>
<dbReference type="Proteomes" id="UP000613740">
    <property type="component" value="Unassembled WGS sequence"/>
</dbReference>
<feature type="region of interest" description="Disordered" evidence="1">
    <location>
        <begin position="208"/>
        <end position="264"/>
    </location>
</feature>
<dbReference type="OrthoDB" id="555520at2759"/>
<feature type="compositionally biased region" description="Low complexity" evidence="1">
    <location>
        <begin position="229"/>
        <end position="250"/>
    </location>
</feature>
<evidence type="ECO:0000313" key="3">
    <source>
        <dbReference type="Proteomes" id="UP000613740"/>
    </source>
</evidence>
<sequence>MGKTSVAGLGGTPAYDYNLSDFRVDMRVEGLALAAAAAGPAAALLPAAGWVDFTAGQAQTTLASAFIRSVNSVTGTRHDSIANLVCNLTAVPMSLDVRLDPGSGLHVLAVRLPALPLLYRAVSRLALFGSAYDSFANTSMNSSISAQTVLDCAGYCGDFGTCAPKSGGCGSSSRIAGGAVCECDCGWTVPSSNSTECILPSGFCTKPQPAGRGSGPGRDNEAGCPSPSPSTASTSLSPSPATGTAAAKRPSPSRRPPPRGRYLH</sequence>
<dbReference type="EMBL" id="JAEHOD010000079">
    <property type="protein sequence ID" value="KAG2430399.1"/>
    <property type="molecule type" value="Genomic_DNA"/>
</dbReference>
<gene>
    <name evidence="2" type="ORF">HYH02_013761</name>
</gene>